<dbReference type="AlphaFoldDB" id="A0A820N6A3"/>
<gene>
    <name evidence="1" type="ORF">OKA104_LOCUS50453</name>
</gene>
<organism evidence="1 2">
    <name type="scientific">Adineta steineri</name>
    <dbReference type="NCBI Taxonomy" id="433720"/>
    <lineage>
        <taxon>Eukaryota</taxon>
        <taxon>Metazoa</taxon>
        <taxon>Spiralia</taxon>
        <taxon>Gnathifera</taxon>
        <taxon>Rotifera</taxon>
        <taxon>Eurotatoria</taxon>
        <taxon>Bdelloidea</taxon>
        <taxon>Adinetida</taxon>
        <taxon>Adinetidae</taxon>
        <taxon>Adineta</taxon>
    </lineage>
</organism>
<reference evidence="1" key="1">
    <citation type="submission" date="2021-02" db="EMBL/GenBank/DDBJ databases">
        <authorList>
            <person name="Nowell W R."/>
        </authorList>
    </citation>
    <scope>NUCLEOTIDE SEQUENCE</scope>
</reference>
<dbReference type="EMBL" id="CAJOAY010025405">
    <property type="protein sequence ID" value="CAF4382908.1"/>
    <property type="molecule type" value="Genomic_DNA"/>
</dbReference>
<comment type="caution">
    <text evidence="1">The sequence shown here is derived from an EMBL/GenBank/DDBJ whole genome shotgun (WGS) entry which is preliminary data.</text>
</comment>
<dbReference type="Proteomes" id="UP000663881">
    <property type="component" value="Unassembled WGS sequence"/>
</dbReference>
<name>A0A820N6A3_9BILA</name>
<evidence type="ECO:0000313" key="2">
    <source>
        <dbReference type="Proteomes" id="UP000663881"/>
    </source>
</evidence>
<evidence type="ECO:0000313" key="1">
    <source>
        <dbReference type="EMBL" id="CAF4382908.1"/>
    </source>
</evidence>
<accession>A0A820N6A3</accession>
<proteinExistence type="predicted"/>
<sequence length="161" mass="19049">INHSTLSFSNDFDLNTCCILLNIFQNQLPASYQILWCLNTTEEDIHLFFSRIRTCPSLIFVIMDIDKMHHHVRELLLNEQDLLTRRKNIHAQVFYFSHELTTARKGLREFQIPDRYKDSNQSYHHLMNLFQENHILPSQIQIIYGKAGIGNNFSILVFKLL</sequence>
<feature type="non-terminal residue" evidence="1">
    <location>
        <position position="1"/>
    </location>
</feature>
<protein>
    <submittedName>
        <fullName evidence="1">Uncharacterized protein</fullName>
    </submittedName>
</protein>